<dbReference type="GO" id="GO:0008081">
    <property type="term" value="F:phosphoric diester hydrolase activity"/>
    <property type="evidence" value="ECO:0007669"/>
    <property type="project" value="TreeGrafter"/>
</dbReference>
<feature type="site" description="Transition state stabilizer" evidence="10">
    <location>
        <position position="188"/>
    </location>
</feature>
<sequence length="553" mass="62475">MRLLSWNVNGIRTLTQYYPWCECKTLKEVLSRLNAEVICFQETKLSANRFTSDIALVDGFDGYFSLSKNASGYSGVATYVDSLNVFPTNASEGITGILHRKGVGEPLLKELLLTTEQFEDRKELLDLDSEGRSVVIDLGLFVLFNLYCPNERGPERLPYKMRYYHALEKQVDHLLNSGRNVVIVGDMNISHKEIDHCDPLTATRDYGLENFGDHPSRQWFDQFLSPRGKMVDLFRHFHPGEEKKYTCWNTKINARPANFGTRIDYILVNEGLLKWFKSCDILPELMGSDHCPVVAELFTEIVDECGNTLLLQNFFKHSQTNESTTKYKAPSLCAKYHSAFSGQRKLTASFFKPANKSKVSSTFDRPSINPPITTQKTTEETYNVNATSKLDKLNSPCKKDAPKQSTLQAFFQAPKRTESRATATSVKSELKCKGDLSDREPPLLAEYMDIVNSAVATTSLNADTTKQQWNQLFSSPDIPVCKHGEPTNEFTVNKKGPNQGRRFFVCARPVGPNNAKDPKFRCDFFQWKNGKKRSSSLESPSLSGDSSSKRNKS</sequence>
<evidence type="ECO:0000256" key="9">
    <source>
        <dbReference type="PIRSR" id="PIRSR604808-2"/>
    </source>
</evidence>
<feature type="site" description="Important for catalytic activity" evidence="10">
    <location>
        <position position="264"/>
    </location>
</feature>
<dbReference type="STRING" id="1314790.A0A1Y1XUC8"/>
<keyword evidence="16" id="KW-1185">Reference proteome</keyword>
<dbReference type="Pfam" id="PF06839">
    <property type="entry name" value="Zn_ribbon_GRF"/>
    <property type="match status" value="1"/>
</dbReference>
<dbReference type="PANTHER" id="PTHR22748:SF4">
    <property type="entry name" value="DNA-(APURINIC OR APYRIMIDINIC SITE) ENDONUCLEASE 2"/>
    <property type="match status" value="1"/>
</dbReference>
<comment type="cofactor">
    <cofactor evidence="9 12">
        <name>Mg(2+)</name>
        <dbReference type="ChEBI" id="CHEBI:18420"/>
    </cofactor>
    <cofactor evidence="9 12">
        <name>Mn(2+)</name>
        <dbReference type="ChEBI" id="CHEBI:29035"/>
    </cofactor>
    <text evidence="9 12">Probably binds two magnesium or manganese ions per subunit.</text>
</comment>
<evidence type="ECO:0000256" key="6">
    <source>
        <dbReference type="ARBA" id="ARBA00022842"/>
    </source>
</evidence>
<dbReference type="GO" id="GO:0003906">
    <property type="term" value="F:DNA-(apurinic or apyrimidinic site) endonuclease activity"/>
    <property type="evidence" value="ECO:0007669"/>
    <property type="project" value="TreeGrafter"/>
</dbReference>
<keyword evidence="2 9" id="KW-0479">Metal-binding</keyword>
<dbReference type="InterPro" id="IPR005135">
    <property type="entry name" value="Endo/exonuclease/phosphatase"/>
</dbReference>
<feature type="binding site" evidence="9">
    <location>
        <position position="7"/>
    </location>
    <ligand>
        <name>Mg(2+)</name>
        <dbReference type="ChEBI" id="CHEBI:18420"/>
        <label>1</label>
    </ligand>
</feature>
<evidence type="ECO:0000256" key="13">
    <source>
        <dbReference type="SAM" id="MobiDB-lite"/>
    </source>
</evidence>
<evidence type="ECO:0000256" key="2">
    <source>
        <dbReference type="ARBA" id="ARBA00022723"/>
    </source>
</evidence>
<evidence type="ECO:0000256" key="10">
    <source>
        <dbReference type="PIRSR" id="PIRSR604808-3"/>
    </source>
</evidence>
<feature type="binding site" evidence="9">
    <location>
        <position position="290"/>
    </location>
    <ligand>
        <name>Mg(2+)</name>
        <dbReference type="ChEBI" id="CHEBI:18420"/>
        <label>1</label>
    </ligand>
</feature>
<keyword evidence="4" id="KW-0378">Hydrolase</keyword>
<feature type="binding site" evidence="9">
    <location>
        <position position="289"/>
    </location>
    <ligand>
        <name>Mg(2+)</name>
        <dbReference type="ChEBI" id="CHEBI:18420"/>
        <label>1</label>
    </ligand>
</feature>
<reference evidence="15 16" key="1">
    <citation type="submission" date="2016-07" db="EMBL/GenBank/DDBJ databases">
        <title>Pervasive Adenine N6-methylation of Active Genes in Fungi.</title>
        <authorList>
            <consortium name="DOE Joint Genome Institute"/>
            <person name="Mondo S.J."/>
            <person name="Dannebaum R.O."/>
            <person name="Kuo R.C."/>
            <person name="Labutti K."/>
            <person name="Haridas S."/>
            <person name="Kuo A."/>
            <person name="Salamov A."/>
            <person name="Ahrendt S.R."/>
            <person name="Lipzen A."/>
            <person name="Sullivan W."/>
            <person name="Andreopoulos W.B."/>
            <person name="Clum A."/>
            <person name="Lindquist E."/>
            <person name="Daum C."/>
            <person name="Ramamoorthy G.K."/>
            <person name="Gryganskyi A."/>
            <person name="Culley D."/>
            <person name="Magnuson J.K."/>
            <person name="James T.Y."/>
            <person name="O'Malley M.A."/>
            <person name="Stajich J.E."/>
            <person name="Spatafora J.W."/>
            <person name="Visel A."/>
            <person name="Grigoriev I.V."/>
        </authorList>
    </citation>
    <scope>NUCLEOTIDE SEQUENCE [LARGE SCALE GENOMIC DNA]</scope>
    <source>
        <strain evidence="15 16">CBS 931.73</strain>
    </source>
</reference>
<dbReference type="GO" id="GO:0005634">
    <property type="term" value="C:nucleus"/>
    <property type="evidence" value="ECO:0007669"/>
    <property type="project" value="TreeGrafter"/>
</dbReference>
<evidence type="ECO:0000259" key="14">
    <source>
        <dbReference type="PROSITE" id="PS51999"/>
    </source>
</evidence>
<keyword evidence="5" id="KW-0862">Zinc</keyword>
<dbReference type="EC" id="3.1.-.-" evidence="12"/>
<dbReference type="GO" id="GO:0008270">
    <property type="term" value="F:zinc ion binding"/>
    <property type="evidence" value="ECO:0007669"/>
    <property type="project" value="UniProtKB-KW"/>
</dbReference>
<keyword evidence="7" id="KW-0539">Nucleus</keyword>
<organism evidence="15 16">
    <name type="scientific">Basidiobolus meristosporus CBS 931.73</name>
    <dbReference type="NCBI Taxonomy" id="1314790"/>
    <lineage>
        <taxon>Eukaryota</taxon>
        <taxon>Fungi</taxon>
        <taxon>Fungi incertae sedis</taxon>
        <taxon>Zoopagomycota</taxon>
        <taxon>Entomophthoromycotina</taxon>
        <taxon>Basidiobolomycetes</taxon>
        <taxon>Basidiobolales</taxon>
        <taxon>Basidiobolaceae</taxon>
        <taxon>Basidiobolus</taxon>
    </lineage>
</organism>
<dbReference type="AlphaFoldDB" id="A0A1Y1XUC8"/>
<evidence type="ECO:0000256" key="7">
    <source>
        <dbReference type="ARBA" id="ARBA00023242"/>
    </source>
</evidence>
<evidence type="ECO:0000256" key="11">
    <source>
        <dbReference type="PROSITE-ProRule" id="PRU01343"/>
    </source>
</evidence>
<dbReference type="PROSITE" id="PS51999">
    <property type="entry name" value="ZF_GRF"/>
    <property type="match status" value="1"/>
</dbReference>
<gene>
    <name evidence="15" type="ORF">K493DRAFT_289476</name>
</gene>
<dbReference type="Proteomes" id="UP000193498">
    <property type="component" value="Unassembled WGS sequence"/>
</dbReference>
<evidence type="ECO:0000256" key="1">
    <source>
        <dbReference type="ARBA" id="ARBA00007092"/>
    </source>
</evidence>
<dbReference type="PROSITE" id="PS51435">
    <property type="entry name" value="AP_NUCLEASE_F1_4"/>
    <property type="match status" value="1"/>
</dbReference>
<feature type="compositionally biased region" description="Low complexity" evidence="13">
    <location>
        <begin position="536"/>
        <end position="546"/>
    </location>
</feature>
<dbReference type="GO" id="GO:0008311">
    <property type="term" value="F:double-stranded DNA 3'-5' DNA exonuclease activity"/>
    <property type="evidence" value="ECO:0007669"/>
    <property type="project" value="TreeGrafter"/>
</dbReference>
<evidence type="ECO:0000313" key="15">
    <source>
        <dbReference type="EMBL" id="ORX89359.1"/>
    </source>
</evidence>
<keyword evidence="12" id="KW-0227">DNA damage</keyword>
<dbReference type="GO" id="GO:0006284">
    <property type="term" value="P:base-excision repair"/>
    <property type="evidence" value="ECO:0007669"/>
    <property type="project" value="TreeGrafter"/>
</dbReference>
<evidence type="ECO:0000256" key="5">
    <source>
        <dbReference type="ARBA" id="ARBA00022833"/>
    </source>
</evidence>
<dbReference type="SUPFAM" id="SSF56219">
    <property type="entry name" value="DNase I-like"/>
    <property type="match status" value="1"/>
</dbReference>
<keyword evidence="6 9" id="KW-0460">Magnesium</keyword>
<feature type="binding site" evidence="9">
    <location>
        <position position="188"/>
    </location>
    <ligand>
        <name>Mg(2+)</name>
        <dbReference type="ChEBI" id="CHEBI:18420"/>
        <label>1</label>
    </ligand>
</feature>
<protein>
    <recommendedName>
        <fullName evidence="12">DNA-(apurinic or apyrimidinic site) endonuclease</fullName>
        <ecNumber evidence="12">3.1.-.-</ecNumber>
    </recommendedName>
</protein>
<dbReference type="CDD" id="cd09088">
    <property type="entry name" value="Ape2-like_AP-endo"/>
    <property type="match status" value="1"/>
</dbReference>
<proteinExistence type="inferred from homology"/>
<evidence type="ECO:0000313" key="16">
    <source>
        <dbReference type="Proteomes" id="UP000193498"/>
    </source>
</evidence>
<feature type="site" description="Interaction with DNA substrate" evidence="10">
    <location>
        <position position="290"/>
    </location>
</feature>
<dbReference type="InterPro" id="IPR036691">
    <property type="entry name" value="Endo/exonu/phosph_ase_sf"/>
</dbReference>
<feature type="domain" description="GRF-type" evidence="14">
    <location>
        <begin position="481"/>
        <end position="531"/>
    </location>
</feature>
<dbReference type="PANTHER" id="PTHR22748">
    <property type="entry name" value="AP ENDONUCLEASE"/>
    <property type="match status" value="1"/>
</dbReference>
<accession>A0A1Y1XUC8</accession>
<keyword evidence="3 11" id="KW-0863">Zinc-finger</keyword>
<evidence type="ECO:0000256" key="8">
    <source>
        <dbReference type="PIRSR" id="PIRSR604808-1"/>
    </source>
</evidence>
<dbReference type="InParanoid" id="A0A1Y1XUC8"/>
<evidence type="ECO:0000256" key="4">
    <source>
        <dbReference type="ARBA" id="ARBA00022801"/>
    </source>
</evidence>
<feature type="active site" description="Proton donor/acceptor" evidence="8">
    <location>
        <position position="186"/>
    </location>
</feature>
<name>A0A1Y1XUC8_9FUNG</name>
<dbReference type="OrthoDB" id="391817at2759"/>
<dbReference type="NCBIfam" id="TIGR00633">
    <property type="entry name" value="xth"/>
    <property type="match status" value="1"/>
</dbReference>
<dbReference type="Gene3D" id="3.60.10.10">
    <property type="entry name" value="Endonuclease/exonuclease/phosphatase"/>
    <property type="match status" value="1"/>
</dbReference>
<feature type="active site" evidence="8">
    <location>
        <position position="147"/>
    </location>
</feature>
<dbReference type="InterPro" id="IPR004808">
    <property type="entry name" value="AP_endonuc_1"/>
</dbReference>
<feature type="region of interest" description="Disordered" evidence="13">
    <location>
        <begin position="530"/>
        <end position="553"/>
    </location>
</feature>
<dbReference type="FunCoup" id="A0A1Y1XUC8">
    <property type="interactions" value="1026"/>
</dbReference>
<comment type="similarity">
    <text evidence="1 12">Belongs to the DNA repair enzymes AP/ExoA family.</text>
</comment>
<dbReference type="Pfam" id="PF03372">
    <property type="entry name" value="Exo_endo_phos"/>
    <property type="match status" value="1"/>
</dbReference>
<keyword evidence="12" id="KW-0234">DNA repair</keyword>
<feature type="binding site" evidence="9">
    <location>
        <position position="42"/>
    </location>
    <ligand>
        <name>Mg(2+)</name>
        <dbReference type="ChEBI" id="CHEBI:18420"/>
        <label>1</label>
    </ligand>
</feature>
<feature type="binding site" evidence="9">
    <location>
        <position position="186"/>
    </location>
    <ligand>
        <name>Mg(2+)</name>
        <dbReference type="ChEBI" id="CHEBI:18420"/>
        <label>1</label>
    </ligand>
</feature>
<dbReference type="InterPro" id="IPR010666">
    <property type="entry name" value="Znf_GRF"/>
</dbReference>
<feature type="active site" description="Proton acceptor" evidence="8">
    <location>
        <position position="290"/>
    </location>
</feature>
<evidence type="ECO:0000256" key="12">
    <source>
        <dbReference type="RuleBase" id="RU362131"/>
    </source>
</evidence>
<evidence type="ECO:0000256" key="3">
    <source>
        <dbReference type="ARBA" id="ARBA00022771"/>
    </source>
</evidence>
<dbReference type="EMBL" id="MCFE01000453">
    <property type="protein sequence ID" value="ORX89359.1"/>
    <property type="molecule type" value="Genomic_DNA"/>
</dbReference>
<keyword evidence="9" id="KW-0464">Manganese</keyword>
<comment type="caution">
    <text evidence="15">The sequence shown here is derived from an EMBL/GenBank/DDBJ whole genome shotgun (WGS) entry which is preliminary data.</text>
</comment>